<protein>
    <submittedName>
        <fullName evidence="1">Uncharacterized protein</fullName>
    </submittedName>
</protein>
<feature type="non-terminal residue" evidence="1">
    <location>
        <position position="59"/>
    </location>
</feature>
<reference evidence="1" key="2">
    <citation type="submission" date="2016-06" db="EMBL/GenBank/DDBJ databases">
        <title>The genome of a short-lived fish provides insights into sex chromosome evolution and the genetic control of aging.</title>
        <authorList>
            <person name="Reichwald K."/>
            <person name="Felder M."/>
            <person name="Petzold A."/>
            <person name="Koch P."/>
            <person name="Groth M."/>
            <person name="Platzer M."/>
        </authorList>
    </citation>
    <scope>NUCLEOTIDE SEQUENCE</scope>
    <source>
        <tissue evidence="1">Brain</tissue>
    </source>
</reference>
<dbReference type="AlphaFoldDB" id="A0A1A8UGY5"/>
<evidence type="ECO:0000313" key="1">
    <source>
        <dbReference type="EMBL" id="SBS47579.1"/>
    </source>
</evidence>
<gene>
    <name evidence="1" type="primary">Nfu_g_1_004905</name>
</gene>
<feature type="non-terminal residue" evidence="1">
    <location>
        <position position="1"/>
    </location>
</feature>
<reference evidence="1" key="1">
    <citation type="submission" date="2016-05" db="EMBL/GenBank/DDBJ databases">
        <authorList>
            <person name="Lavstsen T."/>
            <person name="Jespersen J.S."/>
        </authorList>
    </citation>
    <scope>NUCLEOTIDE SEQUENCE</scope>
    <source>
        <tissue evidence="1">Brain</tissue>
    </source>
</reference>
<accession>A0A1A8UGY5</accession>
<sequence length="59" mass="6911">KLRTVKLEFLSFEQQDDGSFKIKAERAETCHYYWELSIDRFLSCCNTVSSVQYQGGPRT</sequence>
<dbReference type="EMBL" id="HAEJ01007122">
    <property type="protein sequence ID" value="SBS47579.1"/>
    <property type="molecule type" value="Transcribed_RNA"/>
</dbReference>
<proteinExistence type="predicted"/>
<name>A0A1A8UGY5_NOTFU</name>
<organism evidence="1">
    <name type="scientific">Nothobranchius furzeri</name>
    <name type="common">Turquoise killifish</name>
    <dbReference type="NCBI Taxonomy" id="105023"/>
    <lineage>
        <taxon>Eukaryota</taxon>
        <taxon>Metazoa</taxon>
        <taxon>Chordata</taxon>
        <taxon>Craniata</taxon>
        <taxon>Vertebrata</taxon>
        <taxon>Euteleostomi</taxon>
        <taxon>Actinopterygii</taxon>
        <taxon>Neopterygii</taxon>
        <taxon>Teleostei</taxon>
        <taxon>Neoteleostei</taxon>
        <taxon>Acanthomorphata</taxon>
        <taxon>Ovalentaria</taxon>
        <taxon>Atherinomorphae</taxon>
        <taxon>Cyprinodontiformes</taxon>
        <taxon>Nothobranchiidae</taxon>
        <taxon>Nothobranchius</taxon>
    </lineage>
</organism>